<dbReference type="InParanoid" id="A0A6J2YPN5"/>
<evidence type="ECO:0000259" key="2">
    <source>
        <dbReference type="Pfam" id="PF15045"/>
    </source>
</evidence>
<feature type="region of interest" description="Disordered" evidence="1">
    <location>
        <begin position="1028"/>
        <end position="1051"/>
    </location>
</feature>
<dbReference type="GO" id="GO:0032588">
    <property type="term" value="C:trans-Golgi network membrane"/>
    <property type="evidence" value="ECO:0007669"/>
    <property type="project" value="InterPro"/>
</dbReference>
<dbReference type="PANTHER" id="PTHR16156:SF10">
    <property type="entry name" value="AFTIPHILIN-RELATED"/>
    <property type="match status" value="1"/>
</dbReference>
<feature type="compositionally biased region" description="Low complexity" evidence="1">
    <location>
        <begin position="1"/>
        <end position="11"/>
    </location>
</feature>
<sequence>MSNIIPPLLSNSPPPPPDIDEEDDDFGDFAAPTDVSFDCDNYSLPSTPTDLPDKQFGSFVPNEILDINRNSNEDINHIFGTAELGLSKDFCDKRKDQNSASKDIYEKKSNSKDYDECQVKVNERSRFEESANLGDEKHVNCRNNESGSLKSDTPVVSDILEDFTTQTHFIEDNKPNSVHIPNEINGTNCDIKETSMDKNKSKDTSKESVNLIYKSIHNDLTNGSVVSNSSSTNNKDLNNECIKYITNSFIECESHIRNTDVDINFKNVPMTTISNDVTETSSELNDSFNKNKTMNTLQNTFLTTEVTIDRDVDINKEKEQAKTNYQAVINTEEDKFKIDSGFDSFETGVQYTTEEKTIKDIDSDDFVSVNKTSKEKSDANSEPILFEVGSNKTDREDSDDEFSEFKCSNNSNFTSFVVGLNKIQDNSDNEFANFKYGSHNAEHKSFEYNSNKVQMVQSDDKFASFKTGTYNSDHTLFEDSSDKDQKDKSDDEFADFKCSHNISQTFEDNSNTFQKGVSDIEFADFKCRNHNSEHTSIIVSSNKTQKDELGNEFVDFQCSSNNSEQRTSFDVDSSNVSTTNEDDDFGEFASTSNSENDSIQIGISTKLLLNEKEAFDKSVEILKKMFPVEDVAANNFQNNDFTENDKIFNKIKNVTETHALSFHWPKSASQNLLLKALNIDSRNILFGSGWNSTMPRFAANLSLTPLEPIKSESVLHVSTSAAELEPQSAVQFAVNSEINFGNLAEAEQFHSLSSKDTDKSLQNVKGADATLKIESESECGINKNNTEQKSTPIIHQEDFDDFVSYSEVPSSGHNVLLRETHISSKDSSKSEDDIVSWLEPTIVTPELSRRERQYVEPDEEFDDFQMTVPDDQTPKILDSSSALTVKPLENAVGQKPISYIEKNATHTFIKSELNKPKENDDEFGDFTFSLPKEKSTLSVPFENSKLGNSSGVVESIPTPALEPLKPSIVYAPTTSKEISWPDPGISEEEIKRFESLSYSRVSDDNLKDKHKDPGITVKNNIERKTSPVVDSSETLRGQNVSSQKLKQRTVDDDEWSDFVSVQSSPLHKIKSEKERSSTPDLPLSVLNLGNIQPTKQPIPVITPNGLVQTKLASNVSLNFPIMQNNRMYPQTQGQSSSSYQPSIISNQFASQAFGGFGNYQANTSTKSQLPENADDDEWSDFVSHEASSQKPSHPKGSWSNQPNQFSSWMSATPNIITNPTANLEVISSSDLERQKQHKRGPNTSTQSKKNSVPNMALPDLDFFSPRNRTNRK</sequence>
<gene>
    <name evidence="4" type="primary">LOC115888981</name>
</gene>
<feature type="compositionally biased region" description="Polar residues" evidence="1">
    <location>
        <begin position="1159"/>
        <end position="1170"/>
    </location>
</feature>
<dbReference type="Proteomes" id="UP000504635">
    <property type="component" value="Unplaced"/>
</dbReference>
<accession>A0A6J2YPN5</accession>
<evidence type="ECO:0000313" key="4">
    <source>
        <dbReference type="RefSeq" id="XP_030764740.1"/>
    </source>
</evidence>
<dbReference type="GeneID" id="115888981"/>
<dbReference type="InterPro" id="IPR029205">
    <property type="entry name" value="Clathrin-bd"/>
</dbReference>
<dbReference type="InterPro" id="IPR046359">
    <property type="entry name" value="Aftin-like"/>
</dbReference>
<evidence type="ECO:0000313" key="3">
    <source>
        <dbReference type="Proteomes" id="UP000504635"/>
    </source>
</evidence>
<feature type="domain" description="Aftiphilin clathrin-binding box" evidence="2">
    <location>
        <begin position="645"/>
        <end position="712"/>
    </location>
</feature>
<feature type="region of interest" description="Disordered" evidence="1">
    <location>
        <begin position="1159"/>
        <end position="1272"/>
    </location>
</feature>
<proteinExistence type="predicted"/>
<dbReference type="KEGG" id="soy:115888981"/>
<dbReference type="GO" id="GO:0030276">
    <property type="term" value="F:clathrin binding"/>
    <property type="evidence" value="ECO:0007669"/>
    <property type="project" value="InterPro"/>
</dbReference>
<feature type="compositionally biased region" description="Polar residues" evidence="1">
    <location>
        <begin position="1028"/>
        <end position="1044"/>
    </location>
</feature>
<name>A0A6J2YPN5_SITOR</name>
<dbReference type="Pfam" id="PF15045">
    <property type="entry name" value="Clathrin_bdg"/>
    <property type="match status" value="1"/>
</dbReference>
<feature type="region of interest" description="Disordered" evidence="1">
    <location>
        <begin position="1"/>
        <end position="31"/>
    </location>
</feature>
<evidence type="ECO:0000256" key="1">
    <source>
        <dbReference type="SAM" id="MobiDB-lite"/>
    </source>
</evidence>
<reference evidence="4" key="1">
    <citation type="submission" date="2025-08" db="UniProtKB">
        <authorList>
            <consortium name="RefSeq"/>
        </authorList>
    </citation>
    <scope>IDENTIFICATION</scope>
    <source>
        <tissue evidence="4">Gonads</tissue>
    </source>
</reference>
<organism evidence="3 4">
    <name type="scientific">Sitophilus oryzae</name>
    <name type="common">Rice weevil</name>
    <name type="synonym">Curculio oryzae</name>
    <dbReference type="NCBI Taxonomy" id="7048"/>
    <lineage>
        <taxon>Eukaryota</taxon>
        <taxon>Metazoa</taxon>
        <taxon>Ecdysozoa</taxon>
        <taxon>Arthropoda</taxon>
        <taxon>Hexapoda</taxon>
        <taxon>Insecta</taxon>
        <taxon>Pterygota</taxon>
        <taxon>Neoptera</taxon>
        <taxon>Endopterygota</taxon>
        <taxon>Coleoptera</taxon>
        <taxon>Polyphaga</taxon>
        <taxon>Cucujiformia</taxon>
        <taxon>Curculionidae</taxon>
        <taxon>Dryophthorinae</taxon>
        <taxon>Sitophilus</taxon>
    </lineage>
</organism>
<dbReference type="FunCoup" id="A0A6J2YPN5">
    <property type="interactions" value="23"/>
</dbReference>
<dbReference type="AlphaFoldDB" id="A0A6J2YPN5"/>
<feature type="compositionally biased region" description="Acidic residues" evidence="1">
    <location>
        <begin position="18"/>
        <end position="27"/>
    </location>
</feature>
<dbReference type="RefSeq" id="XP_030764740.1">
    <property type="nucleotide sequence ID" value="XM_030908880.1"/>
</dbReference>
<dbReference type="OrthoDB" id="5917212at2759"/>
<dbReference type="PANTHER" id="PTHR16156">
    <property type="entry name" value="AFTIPHILIN A-RELATED"/>
    <property type="match status" value="1"/>
</dbReference>
<feature type="compositionally biased region" description="Polar residues" evidence="1">
    <location>
        <begin position="1241"/>
        <end position="1253"/>
    </location>
</feature>
<keyword evidence="3" id="KW-1185">Reference proteome</keyword>
<protein>
    <submittedName>
        <fullName evidence="4">Uncharacterized protein LOC115888981</fullName>
    </submittedName>
</protein>
<feature type="compositionally biased region" description="Polar residues" evidence="1">
    <location>
        <begin position="1185"/>
        <end position="1229"/>
    </location>
</feature>
<dbReference type="GO" id="GO:0030121">
    <property type="term" value="C:AP-1 adaptor complex"/>
    <property type="evidence" value="ECO:0007669"/>
    <property type="project" value="TreeGrafter"/>
</dbReference>